<evidence type="ECO:0000313" key="3">
    <source>
        <dbReference type="EMBL" id="APG63037.1"/>
    </source>
</evidence>
<feature type="transmembrane region" description="Helical" evidence="1">
    <location>
        <begin position="41"/>
        <end position="63"/>
    </location>
</feature>
<sequence>MRLGKSALAAVAAVSLVGAPVIAQASSAQRAADTSEEEGFAGIALPILLIGAAAVIGGIVAVADSKDNSPTSP</sequence>
<organism evidence="3 4">
    <name type="scientific">Sphingorhabdus lutea</name>
    <dbReference type="NCBI Taxonomy" id="1913578"/>
    <lineage>
        <taxon>Bacteria</taxon>
        <taxon>Pseudomonadati</taxon>
        <taxon>Pseudomonadota</taxon>
        <taxon>Alphaproteobacteria</taxon>
        <taxon>Sphingomonadales</taxon>
        <taxon>Sphingomonadaceae</taxon>
        <taxon>Sphingorhabdus</taxon>
    </lineage>
</organism>
<name>A0A1L3JD09_9SPHN</name>
<dbReference type="Proteomes" id="UP000242561">
    <property type="component" value="Chromosome"/>
</dbReference>
<dbReference type="AlphaFoldDB" id="A0A1L3JD09"/>
<keyword evidence="1" id="KW-0812">Transmembrane</keyword>
<dbReference type="STRING" id="1913578.LPB140_09830"/>
<dbReference type="KEGG" id="sphl:LPB140_09830"/>
<feature type="signal peptide" evidence="2">
    <location>
        <begin position="1"/>
        <end position="23"/>
    </location>
</feature>
<evidence type="ECO:0000313" key="4">
    <source>
        <dbReference type="Proteomes" id="UP000242561"/>
    </source>
</evidence>
<accession>A0A1L3JD09</accession>
<protein>
    <recommendedName>
        <fullName evidence="5">Secreted protein</fullName>
    </recommendedName>
</protein>
<keyword evidence="4" id="KW-1185">Reference proteome</keyword>
<keyword evidence="1" id="KW-0472">Membrane</keyword>
<evidence type="ECO:0000256" key="2">
    <source>
        <dbReference type="SAM" id="SignalP"/>
    </source>
</evidence>
<evidence type="ECO:0008006" key="5">
    <source>
        <dbReference type="Google" id="ProtNLM"/>
    </source>
</evidence>
<keyword evidence="2" id="KW-0732">Signal</keyword>
<keyword evidence="1" id="KW-1133">Transmembrane helix</keyword>
<feature type="chain" id="PRO_5009854242" description="Secreted protein" evidence="2">
    <location>
        <begin position="24"/>
        <end position="73"/>
    </location>
</feature>
<dbReference type="EMBL" id="CP018154">
    <property type="protein sequence ID" value="APG63037.1"/>
    <property type="molecule type" value="Genomic_DNA"/>
</dbReference>
<evidence type="ECO:0000256" key="1">
    <source>
        <dbReference type="SAM" id="Phobius"/>
    </source>
</evidence>
<proteinExistence type="predicted"/>
<gene>
    <name evidence="3" type="ORF">LPB140_09830</name>
</gene>
<dbReference type="RefSeq" id="WP_072559689.1">
    <property type="nucleotide sequence ID" value="NZ_CP018154.1"/>
</dbReference>
<reference evidence="3 4" key="1">
    <citation type="submission" date="2016-11" db="EMBL/GenBank/DDBJ databases">
        <title>Sphingorhabdus sp. LPB0140, isolated from marine environment.</title>
        <authorList>
            <person name="Kim E."/>
            <person name="Yi H."/>
        </authorList>
    </citation>
    <scope>NUCLEOTIDE SEQUENCE [LARGE SCALE GENOMIC DNA]</scope>
    <source>
        <strain evidence="3 4">LPB0140</strain>
    </source>
</reference>